<dbReference type="CDD" id="cd06445">
    <property type="entry name" value="ATase"/>
    <property type="match status" value="1"/>
</dbReference>
<evidence type="ECO:0000313" key="13">
    <source>
        <dbReference type="Proteomes" id="UP000295689"/>
    </source>
</evidence>
<dbReference type="Pfam" id="PF01035">
    <property type="entry name" value="DNA_binding_1"/>
    <property type="match status" value="1"/>
</dbReference>
<accession>A0A4R2BKG7</accession>
<feature type="active site" description="Nucleophile; methyl group acceptor" evidence="9">
    <location>
        <position position="130"/>
    </location>
</feature>
<dbReference type="FunFam" id="1.10.10.10:FF:000214">
    <property type="entry name" value="Methylated-DNA--protein-cysteine methyltransferase"/>
    <property type="match status" value="1"/>
</dbReference>
<keyword evidence="6 9" id="KW-0227">DNA damage</keyword>
<dbReference type="EMBL" id="SLVV01000001">
    <property type="protein sequence ID" value="TCN27728.1"/>
    <property type="molecule type" value="Genomic_DNA"/>
</dbReference>
<protein>
    <recommendedName>
        <fullName evidence="9">Methylated-DNA--protein-cysteine methyltransferase</fullName>
        <ecNumber evidence="9">2.1.1.63</ecNumber>
    </recommendedName>
    <alternativeName>
        <fullName evidence="9">6-O-methylguanine-DNA methyltransferase</fullName>
        <shortName evidence="9">MGMT</shortName>
    </alternativeName>
    <alternativeName>
        <fullName evidence="9">O-6-methylguanine-DNA-alkyltransferase</fullName>
    </alternativeName>
</protein>
<comment type="function">
    <text evidence="9">Involved in the cellular defense against the biological effects of O6-methylguanine (O6-MeG) and O4-methylthymine (O4-MeT) in DNA. Repairs the methylated nucleobase in DNA by stoichiometrically transferring the methyl group to a cysteine residue in the enzyme. This is a suicide reaction: the enzyme is irreversibly inactivated.</text>
</comment>
<dbReference type="PANTHER" id="PTHR10815:SF5">
    <property type="entry name" value="METHYLATED-DNA--PROTEIN-CYSTEINE METHYLTRANSFERASE"/>
    <property type="match status" value="1"/>
</dbReference>
<proteinExistence type="inferred from homology"/>
<dbReference type="InterPro" id="IPR008332">
    <property type="entry name" value="MethylG_MeTrfase_N"/>
</dbReference>
<dbReference type="Proteomes" id="UP000295689">
    <property type="component" value="Unassembled WGS sequence"/>
</dbReference>
<evidence type="ECO:0000313" key="12">
    <source>
        <dbReference type="EMBL" id="TCN27728.1"/>
    </source>
</evidence>
<dbReference type="Pfam" id="PF02870">
    <property type="entry name" value="Methyltransf_1N"/>
    <property type="match status" value="1"/>
</dbReference>
<dbReference type="InterPro" id="IPR036631">
    <property type="entry name" value="MGMT_N_sf"/>
</dbReference>
<evidence type="ECO:0000256" key="4">
    <source>
        <dbReference type="ARBA" id="ARBA00022603"/>
    </source>
</evidence>
<keyword evidence="5 9" id="KW-0808">Transferase</keyword>
<evidence type="ECO:0000256" key="2">
    <source>
        <dbReference type="ARBA" id="ARBA00008711"/>
    </source>
</evidence>
<keyword evidence="13" id="KW-1185">Reference proteome</keyword>
<comment type="catalytic activity">
    <reaction evidence="1 9">
        <text>a 4-O-methyl-thymidine in DNA + L-cysteinyl-[protein] = a thymidine in DNA + S-methyl-L-cysteinyl-[protein]</text>
        <dbReference type="Rhea" id="RHEA:53428"/>
        <dbReference type="Rhea" id="RHEA-COMP:10131"/>
        <dbReference type="Rhea" id="RHEA-COMP:10132"/>
        <dbReference type="Rhea" id="RHEA-COMP:13555"/>
        <dbReference type="Rhea" id="RHEA-COMP:13556"/>
        <dbReference type="ChEBI" id="CHEBI:29950"/>
        <dbReference type="ChEBI" id="CHEBI:82612"/>
        <dbReference type="ChEBI" id="CHEBI:137386"/>
        <dbReference type="ChEBI" id="CHEBI:137387"/>
        <dbReference type="EC" id="2.1.1.63"/>
    </reaction>
</comment>
<dbReference type="GO" id="GO:0003908">
    <property type="term" value="F:methylated-DNA-[protein]-cysteine S-methyltransferase activity"/>
    <property type="evidence" value="ECO:0007669"/>
    <property type="project" value="UniProtKB-UniRule"/>
</dbReference>
<keyword evidence="3 9" id="KW-0963">Cytoplasm</keyword>
<dbReference type="NCBIfam" id="TIGR00589">
    <property type="entry name" value="ogt"/>
    <property type="match status" value="1"/>
</dbReference>
<evidence type="ECO:0000256" key="3">
    <source>
        <dbReference type="ARBA" id="ARBA00022490"/>
    </source>
</evidence>
<comment type="similarity">
    <text evidence="2 9">Belongs to the MGMT family.</text>
</comment>
<keyword evidence="7 9" id="KW-0234">DNA repair</keyword>
<dbReference type="PANTHER" id="PTHR10815">
    <property type="entry name" value="METHYLATED-DNA--PROTEIN-CYSTEINE METHYLTRANSFERASE"/>
    <property type="match status" value="1"/>
</dbReference>
<feature type="domain" description="Methylated-DNA-[protein]-cysteine S-methyltransferase DNA binding" evidence="10">
    <location>
        <begin position="79"/>
        <end position="160"/>
    </location>
</feature>
<evidence type="ECO:0000259" key="10">
    <source>
        <dbReference type="Pfam" id="PF01035"/>
    </source>
</evidence>
<dbReference type="AlphaFoldDB" id="A0A4R2BKG7"/>
<dbReference type="GO" id="GO:0005737">
    <property type="term" value="C:cytoplasm"/>
    <property type="evidence" value="ECO:0007669"/>
    <property type="project" value="UniProtKB-SubCell"/>
</dbReference>
<dbReference type="InterPro" id="IPR036217">
    <property type="entry name" value="MethylDNA_cys_MeTrfase_DNAb"/>
</dbReference>
<dbReference type="RefSeq" id="WP_132000655.1">
    <property type="nucleotide sequence ID" value="NZ_JABUHM010000006.1"/>
</dbReference>
<evidence type="ECO:0000256" key="1">
    <source>
        <dbReference type="ARBA" id="ARBA00001286"/>
    </source>
</evidence>
<dbReference type="InterPro" id="IPR001497">
    <property type="entry name" value="MethylDNA_cys_MeTrfase_AS"/>
</dbReference>
<dbReference type="PROSITE" id="PS00374">
    <property type="entry name" value="MGMT"/>
    <property type="match status" value="1"/>
</dbReference>
<keyword evidence="4 9" id="KW-0489">Methyltransferase</keyword>
<gene>
    <name evidence="12" type="ORF">EV146_10155</name>
</gene>
<organism evidence="12 13">
    <name type="scientific">Mesobacillus foraminis</name>
    <dbReference type="NCBI Taxonomy" id="279826"/>
    <lineage>
        <taxon>Bacteria</taxon>
        <taxon>Bacillati</taxon>
        <taxon>Bacillota</taxon>
        <taxon>Bacilli</taxon>
        <taxon>Bacillales</taxon>
        <taxon>Bacillaceae</taxon>
        <taxon>Mesobacillus</taxon>
    </lineage>
</organism>
<evidence type="ECO:0000256" key="6">
    <source>
        <dbReference type="ARBA" id="ARBA00022763"/>
    </source>
</evidence>
<dbReference type="SUPFAM" id="SSF53155">
    <property type="entry name" value="Methylated DNA-protein cysteine methyltransferase domain"/>
    <property type="match status" value="1"/>
</dbReference>
<dbReference type="GO" id="GO:0006307">
    <property type="term" value="P:DNA alkylation repair"/>
    <property type="evidence" value="ECO:0007669"/>
    <property type="project" value="UniProtKB-UniRule"/>
</dbReference>
<evidence type="ECO:0000256" key="8">
    <source>
        <dbReference type="ARBA" id="ARBA00049348"/>
    </source>
</evidence>
<dbReference type="InterPro" id="IPR036388">
    <property type="entry name" value="WH-like_DNA-bd_sf"/>
</dbReference>
<comment type="caution">
    <text evidence="12">The sequence shown here is derived from an EMBL/GenBank/DDBJ whole genome shotgun (WGS) entry which is preliminary data.</text>
</comment>
<comment type="catalytic activity">
    <reaction evidence="8 9">
        <text>a 6-O-methyl-2'-deoxyguanosine in DNA + L-cysteinyl-[protein] = S-methyl-L-cysteinyl-[protein] + a 2'-deoxyguanosine in DNA</text>
        <dbReference type="Rhea" id="RHEA:24000"/>
        <dbReference type="Rhea" id="RHEA-COMP:10131"/>
        <dbReference type="Rhea" id="RHEA-COMP:10132"/>
        <dbReference type="Rhea" id="RHEA-COMP:11367"/>
        <dbReference type="Rhea" id="RHEA-COMP:11368"/>
        <dbReference type="ChEBI" id="CHEBI:29950"/>
        <dbReference type="ChEBI" id="CHEBI:82612"/>
        <dbReference type="ChEBI" id="CHEBI:85445"/>
        <dbReference type="ChEBI" id="CHEBI:85448"/>
        <dbReference type="EC" id="2.1.1.63"/>
    </reaction>
</comment>
<dbReference type="SUPFAM" id="SSF46767">
    <property type="entry name" value="Methylated DNA-protein cysteine methyltransferase, C-terminal domain"/>
    <property type="match status" value="1"/>
</dbReference>
<comment type="miscellaneous">
    <text evidence="9">This enzyme catalyzes only one turnover and therefore is not strictly catalytic. According to one definition, an enzyme is a biocatalyst that acts repeatedly and over many reaction cycles.</text>
</comment>
<feature type="domain" description="Methylguanine DNA methyltransferase ribonuclease-like" evidence="11">
    <location>
        <begin position="3"/>
        <end position="74"/>
    </location>
</feature>
<evidence type="ECO:0000256" key="5">
    <source>
        <dbReference type="ARBA" id="ARBA00022679"/>
    </source>
</evidence>
<dbReference type="InterPro" id="IPR023546">
    <property type="entry name" value="MGMT"/>
</dbReference>
<comment type="subcellular location">
    <subcellularLocation>
        <location evidence="9">Cytoplasm</location>
    </subcellularLocation>
</comment>
<dbReference type="Gene3D" id="1.10.10.10">
    <property type="entry name" value="Winged helix-like DNA-binding domain superfamily/Winged helix DNA-binding domain"/>
    <property type="match status" value="1"/>
</dbReference>
<dbReference type="Gene3D" id="3.30.160.70">
    <property type="entry name" value="Methylated DNA-protein cysteine methyltransferase domain"/>
    <property type="match status" value="1"/>
</dbReference>
<dbReference type="InterPro" id="IPR014048">
    <property type="entry name" value="MethylDNA_cys_MeTrfase_DNA-bd"/>
</dbReference>
<sequence>MRIYTTMESEIGTLFLVAENNLLSAIHMGEQDFFKHEDIDMLTREDRHDLLQDAINQLREYFGGARRSFTLPTKTSGTEFQQKVWEQLQLIPFGSTKSYQDIAEGVGSPRAVRAVGQANKANRLPIIIPCHRVIGKNRTLTGYAGSRTDIKDLLLRLEGAGFKQERL</sequence>
<dbReference type="HAMAP" id="MF_00772">
    <property type="entry name" value="OGT"/>
    <property type="match status" value="1"/>
</dbReference>
<dbReference type="EC" id="2.1.1.63" evidence="9"/>
<reference evidence="12 13" key="1">
    <citation type="journal article" date="2015" name="Stand. Genomic Sci.">
        <title>Genomic Encyclopedia of Bacterial and Archaeal Type Strains, Phase III: the genomes of soil and plant-associated and newly described type strains.</title>
        <authorList>
            <person name="Whitman W.B."/>
            <person name="Woyke T."/>
            <person name="Klenk H.P."/>
            <person name="Zhou Y."/>
            <person name="Lilburn T.G."/>
            <person name="Beck B.J."/>
            <person name="De Vos P."/>
            <person name="Vandamme P."/>
            <person name="Eisen J.A."/>
            <person name="Garrity G."/>
            <person name="Hugenholtz P."/>
            <person name="Kyrpides N.C."/>
        </authorList>
    </citation>
    <scope>NUCLEOTIDE SEQUENCE [LARGE SCALE GENOMIC DNA]</scope>
    <source>
        <strain evidence="12 13">CV53</strain>
    </source>
</reference>
<name>A0A4R2BKG7_9BACI</name>
<evidence type="ECO:0000256" key="7">
    <source>
        <dbReference type="ARBA" id="ARBA00023204"/>
    </source>
</evidence>
<dbReference type="GO" id="GO:0032259">
    <property type="term" value="P:methylation"/>
    <property type="evidence" value="ECO:0007669"/>
    <property type="project" value="UniProtKB-KW"/>
</dbReference>
<evidence type="ECO:0000256" key="9">
    <source>
        <dbReference type="HAMAP-Rule" id="MF_00772"/>
    </source>
</evidence>
<evidence type="ECO:0000259" key="11">
    <source>
        <dbReference type="Pfam" id="PF02870"/>
    </source>
</evidence>